<evidence type="ECO:0008006" key="3">
    <source>
        <dbReference type="Google" id="ProtNLM"/>
    </source>
</evidence>
<evidence type="ECO:0000256" key="1">
    <source>
        <dbReference type="SAM" id="Phobius"/>
    </source>
</evidence>
<comment type="caution">
    <text evidence="2">The sequence shown here is derived from an EMBL/GenBank/DDBJ whole genome shotgun (WGS) entry which is preliminary data.</text>
</comment>
<keyword evidence="1" id="KW-0812">Transmembrane</keyword>
<protein>
    <recommendedName>
        <fullName evidence="3">Phage holin family protein</fullName>
    </recommendedName>
</protein>
<name>A0A1V5ZPN0_9BACT</name>
<accession>A0A1V5ZPN0</accession>
<dbReference type="Pfam" id="PF04020">
    <property type="entry name" value="Phage_holin_4_2"/>
    <property type="match status" value="1"/>
</dbReference>
<gene>
    <name evidence="2" type="ORF">BWY04_00324</name>
</gene>
<dbReference type="AlphaFoldDB" id="A0A1V5ZPN0"/>
<dbReference type="EMBL" id="MWDB01000004">
    <property type="protein sequence ID" value="OQB42260.1"/>
    <property type="molecule type" value="Genomic_DNA"/>
</dbReference>
<sequence>MKVLKDLILNILLHGLALFLLNKYLPSWFWVESVQYTVVITFLILAILFWIINNIIKVVLKILTIPLKYMTFGLFSLVLNMFMLYLFEYFVNNSGI</sequence>
<feature type="transmembrane region" description="Helical" evidence="1">
    <location>
        <begin position="72"/>
        <end position="91"/>
    </location>
</feature>
<keyword evidence="1" id="KW-0472">Membrane</keyword>
<reference evidence="2" key="1">
    <citation type="submission" date="2017-02" db="EMBL/GenBank/DDBJ databases">
        <title>Delving into the versatile metabolic prowess of the omnipresent phylum Bacteroidetes.</title>
        <authorList>
            <person name="Nobu M.K."/>
            <person name="Mei R."/>
            <person name="Narihiro T."/>
            <person name="Kuroda K."/>
            <person name="Liu W.-T."/>
        </authorList>
    </citation>
    <scope>NUCLEOTIDE SEQUENCE</scope>
    <source>
        <strain evidence="2">ADurb.Bin160</strain>
    </source>
</reference>
<dbReference type="InterPro" id="IPR007165">
    <property type="entry name" value="Phage_holin_4_2"/>
</dbReference>
<feature type="transmembrane region" description="Helical" evidence="1">
    <location>
        <begin position="37"/>
        <end position="60"/>
    </location>
</feature>
<feature type="transmembrane region" description="Helical" evidence="1">
    <location>
        <begin position="7"/>
        <end position="25"/>
    </location>
</feature>
<keyword evidence="1" id="KW-1133">Transmembrane helix</keyword>
<dbReference type="Proteomes" id="UP000485621">
    <property type="component" value="Unassembled WGS sequence"/>
</dbReference>
<proteinExistence type="predicted"/>
<organism evidence="2">
    <name type="scientific">candidate division CPR1 bacterium ADurb.Bin160</name>
    <dbReference type="NCBI Taxonomy" id="1852826"/>
    <lineage>
        <taxon>Bacteria</taxon>
        <taxon>candidate division CPR1</taxon>
    </lineage>
</organism>
<evidence type="ECO:0000313" key="2">
    <source>
        <dbReference type="EMBL" id="OQB42260.1"/>
    </source>
</evidence>